<proteinExistence type="evidence at transcript level"/>
<dbReference type="EMBL" id="KX827272">
    <property type="protein sequence ID" value="APG31417.1"/>
    <property type="molecule type" value="mRNA"/>
</dbReference>
<evidence type="ECO:0000313" key="5">
    <source>
        <dbReference type="Proteomes" id="UP000594364"/>
    </source>
</evidence>
<sequence length="274" mass="31857">MKLTLFTSRESRSYRILHRVWPRAARKGTAWLIPLELIGLVPILTIFSIAQPDMYRSTMWEIGFQHKLNSNPNMVLYAYANYQPLPKIPFIWSQTLTDFNVAISVTSLFFLLAKLISFIMQLWYPVFATFVNCAMVALYVVSTYGQIGPDYADARYPAPAAWYFRQGCDLAKKYGKYRSCQIAQASLFITLYMLVIYVLNLGFSIWAMWPNPLNDVDEEDDQFSTSSDLKERSTWEMQSMKSPMSIRESPFTPRTQAFRTLDRQLPLRQHQSSR</sequence>
<keyword evidence="5" id="KW-1185">Reference proteome</keyword>
<evidence type="ECO:0000313" key="3">
    <source>
        <dbReference type="EMBL" id="APG31417.1"/>
    </source>
</evidence>
<reference evidence="3" key="1">
    <citation type="journal article" date="2016" name="Mol. Microbiol.">
        <title>SymB and SymC, two membrane associated proteins, are required for Epichloe festucae hyphal cell-cell fusion and maintenance of a mutualistic interaction with Lolium perenne.</title>
        <authorList>
            <person name="Green K.A."/>
            <person name="Becker Y."/>
            <person name="Tanaka A."/>
            <person name="Takemoto D."/>
            <person name="Fitzsimons H.L."/>
            <person name="Seiler S."/>
            <person name="Lalucque H."/>
            <person name="Silar P."/>
            <person name="Scott B."/>
        </authorList>
    </citation>
    <scope>NUCLEOTIDE SEQUENCE</scope>
    <source>
        <strain evidence="3">F11</strain>
    </source>
</reference>
<evidence type="ECO:0000313" key="4">
    <source>
        <dbReference type="EMBL" id="QPG96068.1"/>
    </source>
</evidence>
<feature type="transmembrane region" description="Helical" evidence="2">
    <location>
        <begin position="122"/>
        <end position="141"/>
    </location>
</feature>
<reference evidence="4 5" key="3">
    <citation type="journal article" date="2018" name="PLoS Genet.">
        <title>Repeat elements organise 3D genome structure and mediate transcription in the filamentous fungus Epichloe festucae.</title>
        <authorList>
            <person name="Winter D.J."/>
            <person name="Ganley A.R.D."/>
            <person name="Young C.A."/>
            <person name="Liachko I."/>
            <person name="Schardl C.L."/>
            <person name="Dupont P.Y."/>
            <person name="Berry D."/>
            <person name="Ram A."/>
            <person name="Scott B."/>
            <person name="Cox M.P."/>
        </authorList>
    </citation>
    <scope>NUCLEOTIDE SEQUENCE [LARGE SCALE GENOMIC DNA]</scope>
    <source>
        <strain evidence="4 5">Fl1</strain>
    </source>
</reference>
<feature type="region of interest" description="Disordered" evidence="1">
    <location>
        <begin position="219"/>
        <end position="252"/>
    </location>
</feature>
<gene>
    <name evidence="3" type="primary">symC</name>
    <name evidence="4" type="ORF">C2857_003049</name>
</gene>
<organism evidence="3">
    <name type="scientific">Epichloe festucae (strain Fl1)</name>
    <dbReference type="NCBI Taxonomy" id="877507"/>
    <lineage>
        <taxon>Eukaryota</taxon>
        <taxon>Fungi</taxon>
        <taxon>Dikarya</taxon>
        <taxon>Ascomycota</taxon>
        <taxon>Pezizomycotina</taxon>
        <taxon>Sordariomycetes</taxon>
        <taxon>Hypocreomycetidae</taxon>
        <taxon>Hypocreales</taxon>
        <taxon>Clavicipitaceae</taxon>
        <taxon>Epichloe</taxon>
    </lineage>
</organism>
<reference evidence="3" key="2">
    <citation type="submission" date="2016-09" db="EMBL/GenBank/DDBJ databases">
        <authorList>
            <person name="Capua I."/>
            <person name="De Benedictis P."/>
            <person name="Joannis T."/>
            <person name="Lombin L.H."/>
            <person name="Cattoli G."/>
        </authorList>
    </citation>
    <scope>NUCLEOTIDE SEQUENCE</scope>
    <source>
        <strain evidence="3">F11</strain>
    </source>
</reference>
<evidence type="ECO:0000256" key="2">
    <source>
        <dbReference type="SAM" id="Phobius"/>
    </source>
</evidence>
<protein>
    <submittedName>
        <fullName evidence="3">SymC</fullName>
    </submittedName>
</protein>
<keyword evidence="2" id="KW-0472">Membrane</keyword>
<feature type="transmembrane region" description="Helical" evidence="2">
    <location>
        <begin position="31"/>
        <end position="50"/>
    </location>
</feature>
<feature type="transmembrane region" description="Helical" evidence="2">
    <location>
        <begin position="96"/>
        <end position="116"/>
    </location>
</feature>
<keyword evidence="2" id="KW-0812">Transmembrane</keyword>
<evidence type="ECO:0000256" key="1">
    <source>
        <dbReference type="SAM" id="MobiDB-lite"/>
    </source>
</evidence>
<dbReference type="AlphaFoldDB" id="A0A1L3GVW9"/>
<dbReference type="Proteomes" id="UP000594364">
    <property type="component" value="Chromosome 2"/>
</dbReference>
<accession>A0A1L3GVW9</accession>
<dbReference type="OrthoDB" id="5352400at2759"/>
<keyword evidence="2" id="KW-1133">Transmembrane helix</keyword>
<name>A0A1L3GVW9_EPIFF</name>
<feature type="transmembrane region" description="Helical" evidence="2">
    <location>
        <begin position="182"/>
        <end position="209"/>
    </location>
</feature>
<dbReference type="EMBL" id="CP031386">
    <property type="protein sequence ID" value="QPG96068.1"/>
    <property type="molecule type" value="Genomic_DNA"/>
</dbReference>